<proteinExistence type="predicted"/>
<accession>A0A3B1CZ48</accession>
<organism evidence="1">
    <name type="scientific">hydrothermal vent metagenome</name>
    <dbReference type="NCBI Taxonomy" id="652676"/>
    <lineage>
        <taxon>unclassified sequences</taxon>
        <taxon>metagenomes</taxon>
        <taxon>ecological metagenomes</taxon>
    </lineage>
</organism>
<protein>
    <submittedName>
        <fullName evidence="1">Uncharacterized protein</fullName>
    </submittedName>
</protein>
<reference evidence="1" key="1">
    <citation type="submission" date="2018-06" db="EMBL/GenBank/DDBJ databases">
        <authorList>
            <person name="Zhirakovskaya E."/>
        </authorList>
    </citation>
    <scope>NUCLEOTIDE SEQUENCE</scope>
</reference>
<name>A0A3B1CZ48_9ZZZZ</name>
<dbReference type="EMBL" id="UOGE01000096">
    <property type="protein sequence ID" value="VAX24615.1"/>
    <property type="molecule type" value="Genomic_DNA"/>
</dbReference>
<dbReference type="AlphaFoldDB" id="A0A3B1CZ48"/>
<evidence type="ECO:0000313" key="1">
    <source>
        <dbReference type="EMBL" id="VAX24615.1"/>
    </source>
</evidence>
<gene>
    <name evidence="1" type="ORF">MNBD_NITROSPINAE02-2009</name>
</gene>
<sequence>MVRLILFAALAFVVAMLLINGFYLRRDAKDSDDPFTIDVEARDENEEDKNRKAK</sequence>